<name>A0A0K1PYC3_9BACT</name>
<gene>
    <name evidence="2" type="ORF">AKJ09_05192</name>
</gene>
<protein>
    <submittedName>
        <fullName evidence="2">Uncharacterized protein</fullName>
    </submittedName>
</protein>
<keyword evidence="3" id="KW-1185">Reference proteome</keyword>
<organism evidence="2 3">
    <name type="scientific">Labilithrix luteola</name>
    <dbReference type="NCBI Taxonomy" id="1391654"/>
    <lineage>
        <taxon>Bacteria</taxon>
        <taxon>Pseudomonadati</taxon>
        <taxon>Myxococcota</taxon>
        <taxon>Polyangia</taxon>
        <taxon>Polyangiales</taxon>
        <taxon>Labilitrichaceae</taxon>
        <taxon>Labilithrix</taxon>
    </lineage>
</organism>
<dbReference type="RefSeq" id="WP_146649473.1">
    <property type="nucleotide sequence ID" value="NZ_CP012333.1"/>
</dbReference>
<dbReference type="STRING" id="1391654.AKJ09_05192"/>
<evidence type="ECO:0000313" key="2">
    <source>
        <dbReference type="EMBL" id="AKU98528.1"/>
    </source>
</evidence>
<dbReference type="AlphaFoldDB" id="A0A0K1PYC3"/>
<reference evidence="2 3" key="1">
    <citation type="submission" date="2015-08" db="EMBL/GenBank/DDBJ databases">
        <authorList>
            <person name="Babu N.S."/>
            <person name="Beckwith C.J."/>
            <person name="Beseler K.G."/>
            <person name="Brison A."/>
            <person name="Carone J.V."/>
            <person name="Caskin T.P."/>
            <person name="Diamond M."/>
            <person name="Durham M.E."/>
            <person name="Foxe J.M."/>
            <person name="Go M."/>
            <person name="Henderson B.A."/>
            <person name="Jones I.B."/>
            <person name="McGettigan J.A."/>
            <person name="Micheletti S.J."/>
            <person name="Nasrallah M.E."/>
            <person name="Ortiz D."/>
            <person name="Piller C.R."/>
            <person name="Privatt S.R."/>
            <person name="Schneider S.L."/>
            <person name="Sharp S."/>
            <person name="Smith T.C."/>
            <person name="Stanton J.D."/>
            <person name="Ullery H.E."/>
            <person name="Wilson R.J."/>
            <person name="Serrano M.G."/>
            <person name="Buck G."/>
            <person name="Lee V."/>
            <person name="Wang Y."/>
            <person name="Carvalho R."/>
            <person name="Voegtly L."/>
            <person name="Shi R."/>
            <person name="Duckworth R."/>
            <person name="Johnson A."/>
            <person name="Loviza R."/>
            <person name="Walstead R."/>
            <person name="Shah Z."/>
            <person name="Kiflezghi M."/>
            <person name="Wade K."/>
            <person name="Ball S.L."/>
            <person name="Bradley K.W."/>
            <person name="Asai D.J."/>
            <person name="Bowman C.A."/>
            <person name="Russell D.A."/>
            <person name="Pope W.H."/>
            <person name="Jacobs-Sera D."/>
            <person name="Hendrix R.W."/>
            <person name="Hatfull G.F."/>
        </authorList>
    </citation>
    <scope>NUCLEOTIDE SEQUENCE [LARGE SCALE GENOMIC DNA]</scope>
    <source>
        <strain evidence="2 3">DSM 27648</strain>
    </source>
</reference>
<dbReference type="KEGG" id="llu:AKJ09_05192"/>
<dbReference type="Proteomes" id="UP000064967">
    <property type="component" value="Chromosome"/>
</dbReference>
<accession>A0A0K1PYC3</accession>
<feature type="compositionally biased region" description="Low complexity" evidence="1">
    <location>
        <begin position="54"/>
        <end position="70"/>
    </location>
</feature>
<proteinExistence type="predicted"/>
<feature type="region of interest" description="Disordered" evidence="1">
    <location>
        <begin position="50"/>
        <end position="70"/>
    </location>
</feature>
<sequence length="70" mass="7357">MHVACHVGPAIVECVVPAMGEVLPFELGDAGTNAFYAMLKFVDGDFALDPRSRPPNASSKNPPKPCSSKA</sequence>
<evidence type="ECO:0000256" key="1">
    <source>
        <dbReference type="SAM" id="MobiDB-lite"/>
    </source>
</evidence>
<dbReference type="EMBL" id="CP012333">
    <property type="protein sequence ID" value="AKU98528.1"/>
    <property type="molecule type" value="Genomic_DNA"/>
</dbReference>
<evidence type="ECO:0000313" key="3">
    <source>
        <dbReference type="Proteomes" id="UP000064967"/>
    </source>
</evidence>